<dbReference type="PANTHER" id="PTHR35486:SF1">
    <property type="entry name" value="OS02G0689500 PROTEIN"/>
    <property type="match status" value="1"/>
</dbReference>
<proteinExistence type="predicted"/>
<name>A0AA88E033_FICCA</name>
<feature type="compositionally biased region" description="Basic and acidic residues" evidence="1">
    <location>
        <begin position="56"/>
        <end position="66"/>
    </location>
</feature>
<feature type="compositionally biased region" description="Low complexity" evidence="1">
    <location>
        <begin position="45"/>
        <end position="55"/>
    </location>
</feature>
<dbReference type="PANTHER" id="PTHR35486">
    <property type="entry name" value="EXPRESSED PROTEIN"/>
    <property type="match status" value="1"/>
</dbReference>
<gene>
    <name evidence="2" type="ORF">TIFTF001_031092</name>
</gene>
<evidence type="ECO:0000313" key="3">
    <source>
        <dbReference type="Proteomes" id="UP001187192"/>
    </source>
</evidence>
<dbReference type="Proteomes" id="UP001187192">
    <property type="component" value="Unassembled WGS sequence"/>
</dbReference>
<evidence type="ECO:0000313" key="2">
    <source>
        <dbReference type="EMBL" id="GMN62009.1"/>
    </source>
</evidence>
<dbReference type="EMBL" id="BTGU01000121">
    <property type="protein sequence ID" value="GMN62009.1"/>
    <property type="molecule type" value="Genomic_DNA"/>
</dbReference>
<feature type="region of interest" description="Disordered" evidence="1">
    <location>
        <begin position="158"/>
        <end position="180"/>
    </location>
</feature>
<sequence length="348" mass="38498">MRCKKHLTDHSSVVGVCASCLRERLFALIAAQAQAQQAHAQAQQQAQLSRALSRAADADQDPRKPDPNPLPPPPPLAFPRSVSPYVSRRKSDGFAAATTWSNFPPEDHHRRNNRHLRFYSTPQVGPTFGGHSIDSGSYKKKKSRFSFLSNLFRSRSEKFESDPRAPYRDTYPASSSSSPSWFSAIFPSRRDKSSSSSVQSQFFAEDSSVGGGGVPRHRTRTTDRGMSPAKDPDFDYDYDECAFDRSPSVSGFSSESSPRWKKTPTVAPPSTRRLKPGQSRNVSGLAFCLSPLVRASPNRHWNQKGIQPEIGKSGEARVPGKPQLANAASFCKNRSRKLADFGRANNNR</sequence>
<protein>
    <submittedName>
        <fullName evidence="2">Uncharacterized protein</fullName>
    </submittedName>
</protein>
<feature type="region of interest" description="Disordered" evidence="1">
    <location>
        <begin position="45"/>
        <end position="82"/>
    </location>
</feature>
<feature type="region of interest" description="Disordered" evidence="1">
    <location>
        <begin position="118"/>
        <end position="138"/>
    </location>
</feature>
<feature type="compositionally biased region" description="Basic and acidic residues" evidence="1">
    <location>
        <begin position="158"/>
        <end position="167"/>
    </location>
</feature>
<organism evidence="2 3">
    <name type="scientific">Ficus carica</name>
    <name type="common">Common fig</name>
    <dbReference type="NCBI Taxonomy" id="3494"/>
    <lineage>
        <taxon>Eukaryota</taxon>
        <taxon>Viridiplantae</taxon>
        <taxon>Streptophyta</taxon>
        <taxon>Embryophyta</taxon>
        <taxon>Tracheophyta</taxon>
        <taxon>Spermatophyta</taxon>
        <taxon>Magnoliopsida</taxon>
        <taxon>eudicotyledons</taxon>
        <taxon>Gunneridae</taxon>
        <taxon>Pentapetalae</taxon>
        <taxon>rosids</taxon>
        <taxon>fabids</taxon>
        <taxon>Rosales</taxon>
        <taxon>Moraceae</taxon>
        <taxon>Ficeae</taxon>
        <taxon>Ficus</taxon>
    </lineage>
</organism>
<accession>A0AA88E033</accession>
<feature type="region of interest" description="Disordered" evidence="1">
    <location>
        <begin position="249"/>
        <end position="279"/>
    </location>
</feature>
<comment type="caution">
    <text evidence="2">The sequence shown here is derived from an EMBL/GenBank/DDBJ whole genome shotgun (WGS) entry which is preliminary data.</text>
</comment>
<evidence type="ECO:0000256" key="1">
    <source>
        <dbReference type="SAM" id="MobiDB-lite"/>
    </source>
</evidence>
<feature type="compositionally biased region" description="Pro residues" evidence="1">
    <location>
        <begin position="67"/>
        <end position="77"/>
    </location>
</feature>
<keyword evidence="3" id="KW-1185">Reference proteome</keyword>
<dbReference type="AlphaFoldDB" id="A0AA88E033"/>
<reference evidence="2" key="1">
    <citation type="submission" date="2023-07" db="EMBL/GenBank/DDBJ databases">
        <title>draft genome sequence of fig (Ficus carica).</title>
        <authorList>
            <person name="Takahashi T."/>
            <person name="Nishimura K."/>
        </authorList>
    </citation>
    <scope>NUCLEOTIDE SEQUENCE</scope>
</reference>
<feature type="region of interest" description="Disordered" evidence="1">
    <location>
        <begin position="197"/>
        <end position="231"/>
    </location>
</feature>